<protein>
    <recommendedName>
        <fullName evidence="2">Single-stranded-DNA-specific exonuclease RecJ</fullName>
    </recommendedName>
</protein>
<dbReference type="InterPro" id="IPR051673">
    <property type="entry name" value="SSDNA_exonuclease_RecJ"/>
</dbReference>
<comment type="caution">
    <text evidence="9">The sequence shown here is derived from an EMBL/GenBank/DDBJ whole genome shotgun (WGS) entry which is preliminary data.</text>
</comment>
<evidence type="ECO:0000256" key="2">
    <source>
        <dbReference type="ARBA" id="ARBA00019841"/>
    </source>
</evidence>
<evidence type="ECO:0000256" key="1">
    <source>
        <dbReference type="ARBA" id="ARBA00005915"/>
    </source>
</evidence>
<dbReference type="InterPro" id="IPR041122">
    <property type="entry name" value="RecJ_OB"/>
</dbReference>
<evidence type="ECO:0000256" key="3">
    <source>
        <dbReference type="ARBA" id="ARBA00022722"/>
    </source>
</evidence>
<sequence length="682" mass="75739">MKVWSVAKVNKERAIAMANKLEIPPLLAMMLDIRGITKEEDVINFLQENKDFSDPFLMKDMDKAVERITTAVENGEKICVYGDYDADGVTSTSLLYSYLRDSLGADVMFYIPTRTGEGYGMNKGAVDKIHSLGVTLIITVDNGISAREEIDYANSLGIDTVITDHHMPSGAIPKAVAVVNAHQQDDKSPFKDFSGVGVAFKLVMAIEGEYADVDSLLENFSDIATLGTIGDIVPLVGENRTLVKNGLRHIQNSDRIGINAMKQESGIAEKEINSSNVAFTLVPRINAGGRLGSSEKSVNLLLTEDEDEAVTIADKLGMDNRERQSIEKEILASIDEEVRRTPNIVNDKILVFAGRGWHQGVVGIAASRIKDIYDKPTIIIGIDDDGVARGSGRSVEGFSLCDAVFACSEHLTHYGGHPMAVGISLEKEKINDFRKAINAYCKDIKMPYNILHIDCKLNPNQLDLSILDCLSYIEPCGASNPSPIFGLYNMTIIATKEIGNGKHMRITLSRGQGQVPVYAVYFNHNFQSCSYRNGDIVDVAVSLDRNIYNGQENLSVIIKDIKYSQSNNEELIDSERIFDKFAKRYKLTKNEVMSILPTRNDFAYVYRFLKQNKGFIYGEYALVNALNYKISMGKLIVILYSMKELGLINWQQGLYQSIVEMKESGKVNLEDSVFIKKLKEGI</sequence>
<dbReference type="InterPro" id="IPR003156">
    <property type="entry name" value="DHHA1_dom"/>
</dbReference>
<evidence type="ECO:0000256" key="4">
    <source>
        <dbReference type="ARBA" id="ARBA00022801"/>
    </source>
</evidence>
<dbReference type="InterPro" id="IPR004610">
    <property type="entry name" value="RecJ"/>
</dbReference>
<dbReference type="Gene3D" id="3.10.310.30">
    <property type="match status" value="1"/>
</dbReference>
<comment type="similarity">
    <text evidence="1">Belongs to the RecJ family.</text>
</comment>
<gene>
    <name evidence="9" type="primary">recJ</name>
    <name evidence="9" type="ORF">ABFO16_03760</name>
</gene>
<name>A0ABV1HUU2_9FIRM</name>
<feature type="domain" description="DDH" evidence="6">
    <location>
        <begin position="77"/>
        <end position="228"/>
    </location>
</feature>
<feature type="domain" description="DHHA1" evidence="7">
    <location>
        <begin position="346"/>
        <end position="442"/>
    </location>
</feature>
<evidence type="ECO:0000313" key="9">
    <source>
        <dbReference type="EMBL" id="MEQ2565348.1"/>
    </source>
</evidence>
<feature type="domain" description="RecJ OB" evidence="8">
    <location>
        <begin position="453"/>
        <end position="560"/>
    </location>
</feature>
<dbReference type="InterPro" id="IPR001667">
    <property type="entry name" value="DDH_dom"/>
</dbReference>
<dbReference type="PANTHER" id="PTHR30255:SF2">
    <property type="entry name" value="SINGLE-STRANDED-DNA-SPECIFIC EXONUCLEASE RECJ"/>
    <property type="match status" value="1"/>
</dbReference>
<accession>A0ABV1HUU2</accession>
<dbReference type="Gene3D" id="3.90.1640.30">
    <property type="match status" value="1"/>
</dbReference>
<keyword evidence="4" id="KW-0378">Hydrolase</keyword>
<proteinExistence type="inferred from homology"/>
<dbReference type="Pfam" id="PF01368">
    <property type="entry name" value="DHH"/>
    <property type="match status" value="1"/>
</dbReference>
<dbReference type="Pfam" id="PF02272">
    <property type="entry name" value="DHHA1"/>
    <property type="match status" value="1"/>
</dbReference>
<dbReference type="InterPro" id="IPR038763">
    <property type="entry name" value="DHH_sf"/>
</dbReference>
<dbReference type="EMBL" id="JBBMFI010000009">
    <property type="protein sequence ID" value="MEQ2565348.1"/>
    <property type="molecule type" value="Genomic_DNA"/>
</dbReference>
<dbReference type="Pfam" id="PF17768">
    <property type="entry name" value="RecJ_OB"/>
    <property type="match status" value="1"/>
</dbReference>
<keyword evidence="10" id="KW-1185">Reference proteome</keyword>
<evidence type="ECO:0000259" key="7">
    <source>
        <dbReference type="Pfam" id="PF02272"/>
    </source>
</evidence>
<evidence type="ECO:0000256" key="5">
    <source>
        <dbReference type="ARBA" id="ARBA00022839"/>
    </source>
</evidence>
<dbReference type="SUPFAM" id="SSF64182">
    <property type="entry name" value="DHH phosphoesterases"/>
    <property type="match status" value="1"/>
</dbReference>
<dbReference type="PANTHER" id="PTHR30255">
    <property type="entry name" value="SINGLE-STRANDED-DNA-SPECIFIC EXONUCLEASE RECJ"/>
    <property type="match status" value="1"/>
</dbReference>
<evidence type="ECO:0000313" key="10">
    <source>
        <dbReference type="Proteomes" id="UP001478133"/>
    </source>
</evidence>
<dbReference type="Proteomes" id="UP001478133">
    <property type="component" value="Unassembled WGS sequence"/>
</dbReference>
<organism evidence="9 10">
    <name type="scientific">Ruminococcoides intestinihominis</name>
    <dbReference type="NCBI Taxonomy" id="3133161"/>
    <lineage>
        <taxon>Bacteria</taxon>
        <taxon>Bacillati</taxon>
        <taxon>Bacillota</taxon>
        <taxon>Clostridia</taxon>
        <taxon>Eubacteriales</taxon>
        <taxon>Oscillospiraceae</taxon>
        <taxon>Ruminococcoides</taxon>
    </lineage>
</organism>
<evidence type="ECO:0000259" key="8">
    <source>
        <dbReference type="Pfam" id="PF17768"/>
    </source>
</evidence>
<keyword evidence="5 9" id="KW-0269">Exonuclease</keyword>
<dbReference type="RefSeq" id="WP_211147507.1">
    <property type="nucleotide sequence ID" value="NZ_JBBMEY010000010.1"/>
</dbReference>
<reference evidence="9 10" key="1">
    <citation type="submission" date="2024-03" db="EMBL/GenBank/DDBJ databases">
        <title>Human intestinal bacterial collection.</title>
        <authorList>
            <person name="Pauvert C."/>
            <person name="Hitch T.C.A."/>
            <person name="Clavel T."/>
        </authorList>
    </citation>
    <scope>NUCLEOTIDE SEQUENCE [LARGE SCALE GENOMIC DNA]</scope>
    <source>
        <strain evidence="9 10">CLA-AP-H18</strain>
    </source>
</reference>
<dbReference type="GO" id="GO:0004527">
    <property type="term" value="F:exonuclease activity"/>
    <property type="evidence" value="ECO:0007669"/>
    <property type="project" value="UniProtKB-KW"/>
</dbReference>
<dbReference type="NCBIfam" id="TIGR00644">
    <property type="entry name" value="recJ"/>
    <property type="match status" value="1"/>
</dbReference>
<keyword evidence="3" id="KW-0540">Nuclease</keyword>
<evidence type="ECO:0000259" key="6">
    <source>
        <dbReference type="Pfam" id="PF01368"/>
    </source>
</evidence>